<evidence type="ECO:0000256" key="2">
    <source>
        <dbReference type="ARBA" id="ARBA00022679"/>
    </source>
</evidence>
<evidence type="ECO:0000313" key="13">
    <source>
        <dbReference type="EMBL" id="ORE14729.1"/>
    </source>
</evidence>
<sequence>MDVHKRHSLFNRTQEQASFTVFQPGFFNSELEPESLEDFDFEKAPNHNPTVNTITEEDDPIPHSSGVTYHSVVTSCGSAAPMINQQQPPLPESVEEYDMQPIYQKVLKERPVKNYQIFPGNTRFLCGGRLVTSKDYRAFIIALILFITPAALFCVFTCPFLWNQVHPVIPVVFAYLFILAFASMLKTSWTDPGIIPRNLDIPQQEMIDENASSIHASIMSDIAQKQIRIKNTSWSLRYCETCKIYRPPRASHCRQCDNCVEYEDHHCIWLNNCVGKRNYRPFFTFIVTCVILCIYVIAFDVYYLLSIASSSPNRGFGFVFSQAPVSFVLSIYCFFLLWMVGGLTIYHCSLIMRGVTTHEQLRRDIFKLTYPDLGANPYNKRNPLKNMVQVLCQPQPKSYLRRRKMADPVIEKL</sequence>
<keyword evidence="5 11" id="KW-0472">Membrane</keyword>
<evidence type="ECO:0000256" key="4">
    <source>
        <dbReference type="ARBA" id="ARBA00022989"/>
    </source>
</evidence>
<feature type="domain" description="Palmitoyltransferase DHHC" evidence="12">
    <location>
        <begin position="236"/>
        <end position="362"/>
    </location>
</feature>
<dbReference type="PANTHER" id="PTHR22883:SF43">
    <property type="entry name" value="PALMITOYLTRANSFERASE APP"/>
    <property type="match status" value="1"/>
</dbReference>
<keyword evidence="3 11" id="KW-0812">Transmembrane</keyword>
<gene>
    <name evidence="13" type="ORF">BCV71DRAFT_204369</name>
</gene>
<comment type="similarity">
    <text evidence="9">Belongs to the DHHC palmitoyltransferase family. ERF2/ZDHHC9 subfamily.</text>
</comment>
<evidence type="ECO:0000256" key="5">
    <source>
        <dbReference type="ARBA" id="ARBA00023136"/>
    </source>
</evidence>
<evidence type="ECO:0000256" key="1">
    <source>
        <dbReference type="ARBA" id="ARBA00004127"/>
    </source>
</evidence>
<dbReference type="EC" id="2.3.1.225" evidence="11"/>
<dbReference type="PROSITE" id="PS50216">
    <property type="entry name" value="DHHC"/>
    <property type="match status" value="1"/>
</dbReference>
<evidence type="ECO:0000259" key="12">
    <source>
        <dbReference type="Pfam" id="PF01529"/>
    </source>
</evidence>
<evidence type="ECO:0000256" key="6">
    <source>
        <dbReference type="ARBA" id="ARBA00023139"/>
    </source>
</evidence>
<keyword evidence="4 11" id="KW-1133">Transmembrane helix</keyword>
<organism evidence="13 14">
    <name type="scientific">Rhizopus microsporus</name>
    <dbReference type="NCBI Taxonomy" id="58291"/>
    <lineage>
        <taxon>Eukaryota</taxon>
        <taxon>Fungi</taxon>
        <taxon>Fungi incertae sedis</taxon>
        <taxon>Mucoromycota</taxon>
        <taxon>Mucoromycotina</taxon>
        <taxon>Mucoromycetes</taxon>
        <taxon>Mucorales</taxon>
        <taxon>Mucorineae</taxon>
        <taxon>Rhizopodaceae</taxon>
        <taxon>Rhizopus</taxon>
    </lineage>
</organism>
<feature type="transmembrane region" description="Helical" evidence="11">
    <location>
        <begin position="138"/>
        <end position="162"/>
    </location>
</feature>
<keyword evidence="6" id="KW-0564">Palmitate</keyword>
<feature type="transmembrane region" description="Helical" evidence="11">
    <location>
        <begin position="325"/>
        <end position="346"/>
    </location>
</feature>
<dbReference type="EMBL" id="KV921456">
    <property type="protein sequence ID" value="ORE14729.1"/>
    <property type="molecule type" value="Genomic_DNA"/>
</dbReference>
<dbReference type="Proteomes" id="UP000242381">
    <property type="component" value="Unassembled WGS sequence"/>
</dbReference>
<dbReference type="PANTHER" id="PTHR22883">
    <property type="entry name" value="ZINC FINGER DHHC DOMAIN CONTAINING PROTEIN"/>
    <property type="match status" value="1"/>
</dbReference>
<dbReference type="InterPro" id="IPR039859">
    <property type="entry name" value="PFA4/ZDH16/20/ERF2-like"/>
</dbReference>
<comment type="domain">
    <text evidence="11">The DHHC domain is required for palmitoyltransferase activity.</text>
</comment>
<comment type="subcellular location">
    <subcellularLocation>
        <location evidence="1">Endomembrane system</location>
        <topology evidence="1">Multi-pass membrane protein</topology>
    </subcellularLocation>
</comment>
<dbReference type="AlphaFoldDB" id="A0A0A1NUL9"/>
<keyword evidence="2 11" id="KW-0808">Transferase</keyword>
<accession>A0A0A1NUL9</accession>
<keyword evidence="7" id="KW-0449">Lipoprotein</keyword>
<dbReference type="InterPro" id="IPR001594">
    <property type="entry name" value="Palmitoyltrfase_DHHC"/>
</dbReference>
<dbReference type="GO" id="GO:0019706">
    <property type="term" value="F:protein-cysteine S-palmitoyltransferase activity"/>
    <property type="evidence" value="ECO:0007669"/>
    <property type="project" value="UniProtKB-EC"/>
</dbReference>
<dbReference type="GO" id="GO:0005794">
    <property type="term" value="C:Golgi apparatus"/>
    <property type="evidence" value="ECO:0007669"/>
    <property type="project" value="TreeGrafter"/>
</dbReference>
<feature type="transmembrane region" description="Helical" evidence="11">
    <location>
        <begin position="168"/>
        <end position="185"/>
    </location>
</feature>
<proteinExistence type="inferred from homology"/>
<dbReference type="GO" id="GO:0006612">
    <property type="term" value="P:protein targeting to membrane"/>
    <property type="evidence" value="ECO:0007669"/>
    <property type="project" value="TreeGrafter"/>
</dbReference>
<evidence type="ECO:0000256" key="7">
    <source>
        <dbReference type="ARBA" id="ARBA00023288"/>
    </source>
</evidence>
<dbReference type="GO" id="GO:0005783">
    <property type="term" value="C:endoplasmic reticulum"/>
    <property type="evidence" value="ECO:0007669"/>
    <property type="project" value="TreeGrafter"/>
</dbReference>
<evidence type="ECO:0000313" key="14">
    <source>
        <dbReference type="Proteomes" id="UP000242381"/>
    </source>
</evidence>
<reference evidence="13 14" key="1">
    <citation type="journal article" date="2016" name="Proc. Natl. Acad. Sci. U.S.A.">
        <title>Lipid metabolic changes in an early divergent fungus govern the establishment of a mutualistic symbiosis with endobacteria.</title>
        <authorList>
            <person name="Lastovetsky O.A."/>
            <person name="Gaspar M.L."/>
            <person name="Mondo S.J."/>
            <person name="LaButti K.M."/>
            <person name="Sandor L."/>
            <person name="Grigoriev I.V."/>
            <person name="Henry S.A."/>
            <person name="Pawlowska T.E."/>
        </authorList>
    </citation>
    <scope>NUCLEOTIDE SEQUENCE [LARGE SCALE GENOMIC DNA]</scope>
    <source>
        <strain evidence="13 14">ATCC 11559</strain>
    </source>
</reference>
<dbReference type="OMA" id="NDAHMCT"/>
<evidence type="ECO:0000256" key="10">
    <source>
        <dbReference type="ARBA" id="ARBA00048048"/>
    </source>
</evidence>
<dbReference type="Pfam" id="PF01529">
    <property type="entry name" value="DHHC"/>
    <property type="match status" value="1"/>
</dbReference>
<evidence type="ECO:0000256" key="3">
    <source>
        <dbReference type="ARBA" id="ARBA00022692"/>
    </source>
</evidence>
<evidence type="ECO:0000256" key="8">
    <source>
        <dbReference type="ARBA" id="ARBA00023315"/>
    </source>
</evidence>
<keyword evidence="8 11" id="KW-0012">Acyltransferase</keyword>
<dbReference type="VEuPathDB" id="FungiDB:BCV72DRAFT_307118"/>
<evidence type="ECO:0000256" key="9">
    <source>
        <dbReference type="ARBA" id="ARBA00023463"/>
    </source>
</evidence>
<comment type="catalytic activity">
    <reaction evidence="10 11">
        <text>L-cysteinyl-[protein] + hexadecanoyl-CoA = S-hexadecanoyl-L-cysteinyl-[protein] + CoA</text>
        <dbReference type="Rhea" id="RHEA:36683"/>
        <dbReference type="Rhea" id="RHEA-COMP:10131"/>
        <dbReference type="Rhea" id="RHEA-COMP:11032"/>
        <dbReference type="ChEBI" id="CHEBI:29950"/>
        <dbReference type="ChEBI" id="CHEBI:57287"/>
        <dbReference type="ChEBI" id="CHEBI:57379"/>
        <dbReference type="ChEBI" id="CHEBI:74151"/>
        <dbReference type="EC" id="2.3.1.225"/>
    </reaction>
</comment>
<feature type="transmembrane region" description="Helical" evidence="11">
    <location>
        <begin position="282"/>
        <end position="305"/>
    </location>
</feature>
<protein>
    <recommendedName>
        <fullName evidence="11">Palmitoyltransferase</fullName>
        <ecNumber evidence="11">2.3.1.225</ecNumber>
    </recommendedName>
</protein>
<name>A0A0A1NUL9_RHIZD</name>
<evidence type="ECO:0000256" key="11">
    <source>
        <dbReference type="RuleBase" id="RU079119"/>
    </source>
</evidence>